<feature type="compositionally biased region" description="Basic residues" evidence="3">
    <location>
        <begin position="177"/>
        <end position="194"/>
    </location>
</feature>
<dbReference type="EMBL" id="JAACXV010014334">
    <property type="protein sequence ID" value="KAF7268320.1"/>
    <property type="molecule type" value="Genomic_DNA"/>
</dbReference>
<accession>A0A834M669</accession>
<dbReference type="AlphaFoldDB" id="A0A834M669"/>
<feature type="domain" description="RRM" evidence="4">
    <location>
        <begin position="3"/>
        <end position="73"/>
    </location>
</feature>
<evidence type="ECO:0000259" key="4">
    <source>
        <dbReference type="PROSITE" id="PS50102"/>
    </source>
</evidence>
<evidence type="ECO:0000256" key="1">
    <source>
        <dbReference type="ARBA" id="ARBA00022884"/>
    </source>
</evidence>
<comment type="caution">
    <text evidence="5">The sequence shown here is derived from an EMBL/GenBank/DDBJ whole genome shotgun (WGS) entry which is preliminary data.</text>
</comment>
<sequence>MSSRVYIGKIPHETRLRDLECFFWEFGRIRDVLIKPGYSFVEFDDYRDAEDAVRELHGKRLLGIRVEVELVRGRPRGRAERKSDRCHRHRQGPLVRTNYRVSVKNLPTDVSWQDLKNHVKPAGEVTFADAHTKYKNEGIVEFATYEDMENAIREFDDTVLRGRRIRLFEDKIIRRSRSRSRRRTINSRSSRSRSRSQSIPRKDQESRYYSRGRSNESRREHGGRERSMDTNKFRSRSKSNSVKRSRSRSTSSSEERFKKKRRSSIESSPYLHRF</sequence>
<dbReference type="CDD" id="cd12339">
    <property type="entry name" value="RRM2_SRSF1_4_like"/>
    <property type="match status" value="1"/>
</dbReference>
<evidence type="ECO:0000256" key="2">
    <source>
        <dbReference type="PROSITE-ProRule" id="PRU00176"/>
    </source>
</evidence>
<protein>
    <recommendedName>
        <fullName evidence="4">RRM domain-containing protein</fullName>
    </recommendedName>
</protein>
<keyword evidence="6" id="KW-1185">Reference proteome</keyword>
<dbReference type="InterPro" id="IPR000504">
    <property type="entry name" value="RRM_dom"/>
</dbReference>
<dbReference type="SMART" id="SM00360">
    <property type="entry name" value="RRM"/>
    <property type="match status" value="2"/>
</dbReference>
<evidence type="ECO:0000313" key="5">
    <source>
        <dbReference type="EMBL" id="KAF7268320.1"/>
    </source>
</evidence>
<dbReference type="GO" id="GO:0003729">
    <property type="term" value="F:mRNA binding"/>
    <property type="evidence" value="ECO:0007669"/>
    <property type="project" value="TreeGrafter"/>
</dbReference>
<proteinExistence type="predicted"/>
<dbReference type="Pfam" id="PF00076">
    <property type="entry name" value="RRM_1"/>
    <property type="match status" value="2"/>
</dbReference>
<feature type="domain" description="RRM" evidence="4">
    <location>
        <begin position="99"/>
        <end position="172"/>
    </location>
</feature>
<name>A0A834M669_RHYFE</name>
<dbReference type="PANTHER" id="PTHR23003">
    <property type="entry name" value="RNA RECOGNITION MOTIF RRM DOMAIN CONTAINING PROTEIN"/>
    <property type="match status" value="1"/>
</dbReference>
<organism evidence="5 6">
    <name type="scientific">Rhynchophorus ferrugineus</name>
    <name type="common">Red palm weevil</name>
    <name type="synonym">Curculio ferrugineus</name>
    <dbReference type="NCBI Taxonomy" id="354439"/>
    <lineage>
        <taxon>Eukaryota</taxon>
        <taxon>Metazoa</taxon>
        <taxon>Ecdysozoa</taxon>
        <taxon>Arthropoda</taxon>
        <taxon>Hexapoda</taxon>
        <taxon>Insecta</taxon>
        <taxon>Pterygota</taxon>
        <taxon>Neoptera</taxon>
        <taxon>Endopterygota</taxon>
        <taxon>Coleoptera</taxon>
        <taxon>Polyphaga</taxon>
        <taxon>Cucujiformia</taxon>
        <taxon>Curculionidae</taxon>
        <taxon>Dryophthorinae</taxon>
        <taxon>Rhynchophorus</taxon>
    </lineage>
</organism>
<dbReference type="OrthoDB" id="1099063at2759"/>
<dbReference type="InterPro" id="IPR035979">
    <property type="entry name" value="RBD_domain_sf"/>
</dbReference>
<dbReference type="InterPro" id="IPR050374">
    <property type="entry name" value="RRT5_SRSF_SR"/>
</dbReference>
<feature type="compositionally biased region" description="Basic residues" evidence="3">
    <location>
        <begin position="233"/>
        <end position="247"/>
    </location>
</feature>
<reference evidence="5" key="1">
    <citation type="submission" date="2020-08" db="EMBL/GenBank/DDBJ databases">
        <title>Genome sequencing and assembly of the red palm weevil Rhynchophorus ferrugineus.</title>
        <authorList>
            <person name="Dias G.B."/>
            <person name="Bergman C.M."/>
            <person name="Manee M."/>
        </authorList>
    </citation>
    <scope>NUCLEOTIDE SEQUENCE</scope>
    <source>
        <strain evidence="5">AA-2017</strain>
        <tissue evidence="5">Whole larva</tissue>
    </source>
</reference>
<evidence type="ECO:0000256" key="3">
    <source>
        <dbReference type="SAM" id="MobiDB-lite"/>
    </source>
</evidence>
<dbReference type="GO" id="GO:0005737">
    <property type="term" value="C:cytoplasm"/>
    <property type="evidence" value="ECO:0007669"/>
    <property type="project" value="TreeGrafter"/>
</dbReference>
<gene>
    <name evidence="5" type="ORF">GWI33_018584</name>
</gene>
<dbReference type="GO" id="GO:0005634">
    <property type="term" value="C:nucleus"/>
    <property type="evidence" value="ECO:0007669"/>
    <property type="project" value="TreeGrafter"/>
</dbReference>
<feature type="region of interest" description="Disordered" evidence="3">
    <location>
        <begin position="177"/>
        <end position="274"/>
    </location>
</feature>
<dbReference type="PANTHER" id="PTHR23003:SF51">
    <property type="entry name" value="SERINE-ARGININE PROTEIN 55"/>
    <property type="match status" value="1"/>
</dbReference>
<evidence type="ECO:0000313" key="6">
    <source>
        <dbReference type="Proteomes" id="UP000625711"/>
    </source>
</evidence>
<dbReference type="InterPro" id="IPR012677">
    <property type="entry name" value="Nucleotide-bd_a/b_plait_sf"/>
</dbReference>
<dbReference type="Proteomes" id="UP000625711">
    <property type="component" value="Unassembled WGS sequence"/>
</dbReference>
<dbReference type="PROSITE" id="PS50102">
    <property type="entry name" value="RRM"/>
    <property type="match status" value="2"/>
</dbReference>
<keyword evidence="1 2" id="KW-0694">RNA-binding</keyword>
<dbReference type="SUPFAM" id="SSF54928">
    <property type="entry name" value="RNA-binding domain, RBD"/>
    <property type="match status" value="1"/>
</dbReference>
<feature type="compositionally biased region" description="Basic and acidic residues" evidence="3">
    <location>
        <begin position="200"/>
        <end position="232"/>
    </location>
</feature>
<dbReference type="Gene3D" id="3.30.70.330">
    <property type="match status" value="2"/>
</dbReference>